<dbReference type="Pfam" id="PF14384">
    <property type="entry name" value="BrnA_antitoxin"/>
    <property type="match status" value="1"/>
</dbReference>
<dbReference type="Proteomes" id="UP000249130">
    <property type="component" value="Unassembled WGS sequence"/>
</dbReference>
<dbReference type="OrthoDB" id="361944at2"/>
<feature type="compositionally biased region" description="Polar residues" evidence="1">
    <location>
        <begin position="1"/>
        <end position="13"/>
    </location>
</feature>
<dbReference type="AlphaFoldDB" id="A0A327L239"/>
<feature type="compositionally biased region" description="Basic and acidic residues" evidence="1">
    <location>
        <begin position="17"/>
        <end position="26"/>
    </location>
</feature>
<dbReference type="RefSeq" id="WP_111418751.1">
    <property type="nucleotide sequence ID" value="NZ_NPEX01000045.1"/>
</dbReference>
<feature type="region of interest" description="Disordered" evidence="1">
    <location>
        <begin position="1"/>
        <end position="26"/>
    </location>
</feature>
<keyword evidence="3" id="KW-1185">Reference proteome</keyword>
<protein>
    <recommendedName>
        <fullName evidence="4">3-oxoacyl-ACP synthase</fullName>
    </recommendedName>
</protein>
<proteinExistence type="predicted"/>
<name>A0A327L239_9BRAD</name>
<comment type="caution">
    <text evidence="2">The sequence shown here is derived from an EMBL/GenBank/DDBJ whole genome shotgun (WGS) entry which is preliminary data.</text>
</comment>
<gene>
    <name evidence="2" type="ORF">CH341_09210</name>
</gene>
<dbReference type="InterPro" id="IPR025528">
    <property type="entry name" value="BrnA_antitoxin"/>
</dbReference>
<dbReference type="EMBL" id="NPEX01000045">
    <property type="protein sequence ID" value="RAI44437.1"/>
    <property type="molecule type" value="Genomic_DNA"/>
</dbReference>
<accession>A0A327L239</accession>
<organism evidence="2 3">
    <name type="scientific">Rhodoplanes roseus</name>
    <dbReference type="NCBI Taxonomy" id="29409"/>
    <lineage>
        <taxon>Bacteria</taxon>
        <taxon>Pseudomonadati</taxon>
        <taxon>Pseudomonadota</taxon>
        <taxon>Alphaproteobacteria</taxon>
        <taxon>Hyphomicrobiales</taxon>
        <taxon>Nitrobacteraceae</taxon>
        <taxon>Rhodoplanes</taxon>
    </lineage>
</organism>
<evidence type="ECO:0000313" key="2">
    <source>
        <dbReference type="EMBL" id="RAI44437.1"/>
    </source>
</evidence>
<reference evidence="2 3" key="1">
    <citation type="submission" date="2017-07" db="EMBL/GenBank/DDBJ databases">
        <title>Draft Genome Sequences of Select Purple Nonsulfur Bacteria.</title>
        <authorList>
            <person name="Lasarre B."/>
            <person name="Mckinlay J.B."/>
        </authorList>
    </citation>
    <scope>NUCLEOTIDE SEQUENCE [LARGE SCALE GENOMIC DNA]</scope>
    <source>
        <strain evidence="2 3">DSM 5909</strain>
    </source>
</reference>
<evidence type="ECO:0000313" key="3">
    <source>
        <dbReference type="Proteomes" id="UP000249130"/>
    </source>
</evidence>
<evidence type="ECO:0000256" key="1">
    <source>
        <dbReference type="SAM" id="MobiDB-lite"/>
    </source>
</evidence>
<evidence type="ECO:0008006" key="4">
    <source>
        <dbReference type="Google" id="ProtNLM"/>
    </source>
</evidence>
<sequence length="108" mass="12276">MSKLRTMTLSQLQEMKGQSDLEHIRRTTDAEIDDSIARDPDWAGLENIDWSVAELVVPPKKTAISIRMDDDVLDFFKAEGAGYQRRINAVLRSYMDQMKDAKGRKSGT</sequence>